<dbReference type="GO" id="GO:0003729">
    <property type="term" value="F:mRNA binding"/>
    <property type="evidence" value="ECO:0007669"/>
    <property type="project" value="TreeGrafter"/>
</dbReference>
<dbReference type="Proteomes" id="UP000620124">
    <property type="component" value="Unassembled WGS sequence"/>
</dbReference>
<dbReference type="Gene3D" id="1.10.1410.10">
    <property type="match status" value="1"/>
</dbReference>
<evidence type="ECO:0000256" key="1">
    <source>
        <dbReference type="ARBA" id="ARBA00008593"/>
    </source>
</evidence>
<evidence type="ECO:0000256" key="6">
    <source>
        <dbReference type="SAM" id="Phobius"/>
    </source>
</evidence>
<sequence>MCHSNDTALTPKSVSCFLPSPSRFILSLFRFWAIGCIFTAVIATSSTACLKGADMEHQANARTNTHGLPPKPVRDSEKRKRSPAPVAPEDRHILTPWLASMTQSTFMTTNQRLHEEIVAYVAYVQATPQETTARQALLDVIQKTLKRRFPDGEVKLFGSGATGLCLPTGDMDLVVMTKEEIVEKKRPLFQMSTILKAARLTWDVQVNFRAKVPILTFKSLPEYGSFSVDIGINNIDGPQAIAVVNEYLSKMPALRPLILIVKGFLSQRNLNSAAHSGLGSYAVICMCISFLQLNPSKRPQDYIDKPMETESLGALLADFMFYYGIEFPYATSYISVTEGKLLPKESAKWITNKAPDGLAIQCLINPENDVGKSAGRLEAIRSAFKEGYATILQLSMTDTSLLGPLVSLTESTLNHRAHIQHIVDSGRLQAAVSPPPRHPKHKPIPVPAQPKPAHKPAPHLTHTPPAHLPPRPSPSLRAPPVPTILPYGMAFGAGSVMGRNTRTHAYSPHDGGAINRKGSGFASGMHEEQLYMPPVAPHPHPEFDSEWPPRGRGGWGWGDQARSVEAAEAAEVRQ</sequence>
<evidence type="ECO:0000313" key="9">
    <source>
        <dbReference type="EMBL" id="KAF7352450.1"/>
    </source>
</evidence>
<evidence type="ECO:0000259" key="7">
    <source>
        <dbReference type="Pfam" id="PF03828"/>
    </source>
</evidence>
<organism evidence="9 10">
    <name type="scientific">Mycena venus</name>
    <dbReference type="NCBI Taxonomy" id="2733690"/>
    <lineage>
        <taxon>Eukaryota</taxon>
        <taxon>Fungi</taxon>
        <taxon>Dikarya</taxon>
        <taxon>Basidiomycota</taxon>
        <taxon>Agaricomycotina</taxon>
        <taxon>Agaricomycetes</taxon>
        <taxon>Agaricomycetidae</taxon>
        <taxon>Agaricales</taxon>
        <taxon>Marasmiineae</taxon>
        <taxon>Mycenaceae</taxon>
        <taxon>Mycena</taxon>
    </lineage>
</organism>
<feature type="domain" description="PAP-associated" evidence="7">
    <location>
        <begin position="311"/>
        <end position="361"/>
    </location>
</feature>
<dbReference type="PANTHER" id="PTHR23092">
    <property type="entry name" value="POLY(A) RNA POLYMERASE"/>
    <property type="match status" value="1"/>
</dbReference>
<dbReference type="InterPro" id="IPR045862">
    <property type="entry name" value="Trf4-like"/>
</dbReference>
<dbReference type="Pfam" id="PF03828">
    <property type="entry name" value="PAP_assoc"/>
    <property type="match status" value="1"/>
</dbReference>
<reference evidence="9" key="1">
    <citation type="submission" date="2020-05" db="EMBL/GenBank/DDBJ databases">
        <title>Mycena genomes resolve the evolution of fungal bioluminescence.</title>
        <authorList>
            <person name="Tsai I.J."/>
        </authorList>
    </citation>
    <scope>NUCLEOTIDE SEQUENCE</scope>
    <source>
        <strain evidence="9">CCC161011</strain>
    </source>
</reference>
<proteinExistence type="inferred from homology"/>
<dbReference type="GO" id="GO:0005634">
    <property type="term" value="C:nucleus"/>
    <property type="evidence" value="ECO:0007669"/>
    <property type="project" value="TreeGrafter"/>
</dbReference>
<evidence type="ECO:0000256" key="2">
    <source>
        <dbReference type="ARBA" id="ARBA00012388"/>
    </source>
</evidence>
<feature type="region of interest" description="Disordered" evidence="5">
    <location>
        <begin position="60"/>
        <end position="88"/>
    </location>
</feature>
<keyword evidence="10" id="KW-1185">Reference proteome</keyword>
<dbReference type="InterPro" id="IPR054708">
    <property type="entry name" value="MTPAP-like_central"/>
</dbReference>
<keyword evidence="6" id="KW-0472">Membrane</keyword>
<feature type="region of interest" description="Disordered" evidence="5">
    <location>
        <begin position="544"/>
        <end position="574"/>
    </location>
</feature>
<dbReference type="AlphaFoldDB" id="A0A8H7CW23"/>
<accession>A0A8H7CW23</accession>
<dbReference type="SUPFAM" id="SSF81301">
    <property type="entry name" value="Nucleotidyltransferase"/>
    <property type="match status" value="1"/>
</dbReference>
<dbReference type="Pfam" id="PF22600">
    <property type="entry name" value="MTPAP-like_central"/>
    <property type="match status" value="1"/>
</dbReference>
<dbReference type="GO" id="GO:1990817">
    <property type="term" value="F:poly(A) RNA polymerase activity"/>
    <property type="evidence" value="ECO:0007669"/>
    <property type="project" value="UniProtKB-EC"/>
</dbReference>
<feature type="compositionally biased region" description="Pro residues" evidence="5">
    <location>
        <begin position="466"/>
        <end position="481"/>
    </location>
</feature>
<keyword evidence="4" id="KW-0460">Magnesium</keyword>
<dbReference type="OrthoDB" id="273917at2759"/>
<feature type="transmembrane region" description="Helical" evidence="6">
    <location>
        <begin position="29"/>
        <end position="50"/>
    </location>
</feature>
<name>A0A8H7CW23_9AGAR</name>
<keyword evidence="6" id="KW-0812">Transmembrane</keyword>
<keyword evidence="3" id="KW-0479">Metal-binding</keyword>
<keyword evidence="6" id="KW-1133">Transmembrane helix</keyword>
<evidence type="ECO:0000259" key="8">
    <source>
        <dbReference type="Pfam" id="PF22600"/>
    </source>
</evidence>
<comment type="similarity">
    <text evidence="1">Belongs to the DNA polymerase type-B-like family.</text>
</comment>
<dbReference type="InterPro" id="IPR043519">
    <property type="entry name" value="NT_sf"/>
</dbReference>
<dbReference type="Gene3D" id="3.30.460.10">
    <property type="entry name" value="Beta Polymerase, domain 2"/>
    <property type="match status" value="1"/>
</dbReference>
<dbReference type="EC" id="2.7.7.19" evidence="2"/>
<feature type="domain" description="Poly(A) RNA polymerase mitochondrial-like central palm" evidence="8">
    <location>
        <begin position="113"/>
        <end position="239"/>
    </location>
</feature>
<dbReference type="GO" id="GO:0010605">
    <property type="term" value="P:negative regulation of macromolecule metabolic process"/>
    <property type="evidence" value="ECO:0007669"/>
    <property type="project" value="UniProtKB-ARBA"/>
</dbReference>
<dbReference type="GO" id="GO:0046872">
    <property type="term" value="F:metal ion binding"/>
    <property type="evidence" value="ECO:0007669"/>
    <property type="project" value="UniProtKB-KW"/>
</dbReference>
<dbReference type="EMBL" id="JACAZI010000009">
    <property type="protein sequence ID" value="KAF7352450.1"/>
    <property type="molecule type" value="Genomic_DNA"/>
</dbReference>
<evidence type="ECO:0000313" key="10">
    <source>
        <dbReference type="Proteomes" id="UP000620124"/>
    </source>
</evidence>
<evidence type="ECO:0000256" key="5">
    <source>
        <dbReference type="SAM" id="MobiDB-lite"/>
    </source>
</evidence>
<gene>
    <name evidence="9" type="ORF">MVEN_01209700</name>
</gene>
<evidence type="ECO:0000256" key="4">
    <source>
        <dbReference type="ARBA" id="ARBA00022842"/>
    </source>
</evidence>
<comment type="caution">
    <text evidence="9">The sequence shown here is derived from an EMBL/GenBank/DDBJ whole genome shotgun (WGS) entry which is preliminary data.</text>
</comment>
<dbReference type="CDD" id="cd05402">
    <property type="entry name" value="NT_PAP_TUTase"/>
    <property type="match status" value="1"/>
</dbReference>
<dbReference type="PANTHER" id="PTHR23092:SF52">
    <property type="entry name" value="POLY(A) RNA POLYMERASE CID12"/>
    <property type="match status" value="1"/>
</dbReference>
<feature type="region of interest" description="Disordered" evidence="5">
    <location>
        <begin position="431"/>
        <end position="481"/>
    </location>
</feature>
<dbReference type="InterPro" id="IPR002058">
    <property type="entry name" value="PAP_assoc"/>
</dbReference>
<protein>
    <recommendedName>
        <fullName evidence="2">polynucleotide adenylyltransferase</fullName>
        <ecNumber evidence="2">2.7.7.19</ecNumber>
    </recommendedName>
</protein>
<evidence type="ECO:0000256" key="3">
    <source>
        <dbReference type="ARBA" id="ARBA00022723"/>
    </source>
</evidence>
<dbReference type="SUPFAM" id="SSF81631">
    <property type="entry name" value="PAP/OAS1 substrate-binding domain"/>
    <property type="match status" value="1"/>
</dbReference>